<evidence type="ECO:0000313" key="3">
    <source>
        <dbReference type="Proteomes" id="UP001056035"/>
    </source>
</evidence>
<proteinExistence type="predicted"/>
<dbReference type="Proteomes" id="UP001056035">
    <property type="component" value="Chromosome"/>
</dbReference>
<keyword evidence="3" id="KW-1185">Reference proteome</keyword>
<dbReference type="EMBL" id="CP098502">
    <property type="protein sequence ID" value="UTI62399.1"/>
    <property type="molecule type" value="Genomic_DNA"/>
</dbReference>
<gene>
    <name evidence="2" type="ORF">NBH00_13615</name>
</gene>
<dbReference type="SUPFAM" id="SSF53474">
    <property type="entry name" value="alpha/beta-Hydrolases"/>
    <property type="match status" value="1"/>
</dbReference>
<organism evidence="2 3">
    <name type="scientific">Paraconexibacter antarcticus</name>
    <dbReference type="NCBI Taxonomy" id="2949664"/>
    <lineage>
        <taxon>Bacteria</taxon>
        <taxon>Bacillati</taxon>
        <taxon>Actinomycetota</taxon>
        <taxon>Thermoleophilia</taxon>
        <taxon>Solirubrobacterales</taxon>
        <taxon>Paraconexibacteraceae</taxon>
        <taxon>Paraconexibacter</taxon>
    </lineage>
</organism>
<dbReference type="Pfam" id="PF00561">
    <property type="entry name" value="Abhydrolase_1"/>
    <property type="match status" value="1"/>
</dbReference>
<name>A0ABY5DN96_9ACTN</name>
<feature type="domain" description="AB hydrolase-1" evidence="1">
    <location>
        <begin position="150"/>
        <end position="259"/>
    </location>
</feature>
<dbReference type="Gene3D" id="3.40.50.1820">
    <property type="entry name" value="alpha/beta hydrolase"/>
    <property type="match status" value="1"/>
</dbReference>
<reference evidence="2 3" key="1">
    <citation type="submission" date="2022-06" db="EMBL/GenBank/DDBJ databases">
        <title>Paraconexibacter antarcticus.</title>
        <authorList>
            <person name="Kim C.S."/>
        </authorList>
    </citation>
    <scope>NUCLEOTIDE SEQUENCE [LARGE SCALE GENOMIC DNA]</scope>
    <source>
        <strain evidence="2 3">02-257</strain>
    </source>
</reference>
<accession>A0ABY5DN96</accession>
<sequence length="383" mass="42063">MAPDVPVPTPGATGLPSASDLSPVARIVYEGTVLSDLALRTGVASVLAAAMFPSLARTDRRQERARLEYFAELAAAADRDAVFLRPPDGVRVTTKRGGRLPALDGGHAATLSFLSPYRSHHPGLREDYAAAVANRTAWAQHWRHDEGPRPTLCVIHGFGASPHWFNTRFFELGWFFAQGYDVLLYTLPFHGRRSGAVTPLDGTELFSRGFAQFNEAMLHAVHDFRIFLDHLEAEGSPRVGVTGLSLGGYTSALLAAVEPRLDFVIPNAPVTYIPQLLREWFPASAALGLARRAGLVEGELLSDALAVHSPLTYAPLVPKDRRMIIGGLGDRLAPPEQARLLWEHWDRPRLRWFPGSHVLHVGRGTYLREMRDLMREPAAAVAL</sequence>
<dbReference type="InterPro" id="IPR000073">
    <property type="entry name" value="AB_hydrolase_1"/>
</dbReference>
<protein>
    <recommendedName>
        <fullName evidence="1">AB hydrolase-1 domain-containing protein</fullName>
    </recommendedName>
</protein>
<dbReference type="PANTHER" id="PTHR13617:SF14">
    <property type="entry name" value="PROTEIN ABHD18"/>
    <property type="match status" value="1"/>
</dbReference>
<dbReference type="PANTHER" id="PTHR13617">
    <property type="entry name" value="PROTEIN ABHD18"/>
    <property type="match status" value="1"/>
</dbReference>
<evidence type="ECO:0000259" key="1">
    <source>
        <dbReference type="Pfam" id="PF00561"/>
    </source>
</evidence>
<dbReference type="InterPro" id="IPR029058">
    <property type="entry name" value="AB_hydrolase_fold"/>
</dbReference>
<dbReference type="RefSeq" id="WP_254569137.1">
    <property type="nucleotide sequence ID" value="NZ_CP098502.1"/>
</dbReference>
<evidence type="ECO:0000313" key="2">
    <source>
        <dbReference type="EMBL" id="UTI62399.1"/>
    </source>
</evidence>